<dbReference type="InterPro" id="IPR014187">
    <property type="entry name" value="ADH_Zn_typ-2"/>
</dbReference>
<keyword evidence="13" id="KW-1185">Reference proteome</keyword>
<dbReference type="OrthoDB" id="9806940at2"/>
<feature type="domain" description="Enoyl reductase (ER)" evidence="11">
    <location>
        <begin position="33"/>
        <end position="351"/>
    </location>
</feature>
<evidence type="ECO:0000259" key="11">
    <source>
        <dbReference type="SMART" id="SM00829"/>
    </source>
</evidence>
<comment type="cofactor">
    <cofactor evidence="1">
        <name>Zn(2+)</name>
        <dbReference type="ChEBI" id="CHEBI:29105"/>
    </cofactor>
</comment>
<dbReference type="GO" id="GO:0005737">
    <property type="term" value="C:cytoplasm"/>
    <property type="evidence" value="ECO:0007669"/>
    <property type="project" value="TreeGrafter"/>
</dbReference>
<evidence type="ECO:0000256" key="8">
    <source>
        <dbReference type="ARBA" id="ARBA00049164"/>
    </source>
</evidence>
<dbReference type="Gene3D" id="3.90.180.10">
    <property type="entry name" value="Medium-chain alcohol dehydrogenases, catalytic domain"/>
    <property type="match status" value="1"/>
</dbReference>
<dbReference type="Proteomes" id="UP000051236">
    <property type="component" value="Unassembled WGS sequence"/>
</dbReference>
<dbReference type="PANTHER" id="PTHR42940">
    <property type="entry name" value="ALCOHOL DEHYDROGENASE 1-RELATED"/>
    <property type="match status" value="1"/>
</dbReference>
<organism evidence="12 13">
    <name type="scientific">Agrilactobacillus composti DSM 18527 = JCM 14202</name>
    <dbReference type="NCBI Taxonomy" id="1423734"/>
    <lineage>
        <taxon>Bacteria</taxon>
        <taxon>Bacillati</taxon>
        <taxon>Bacillota</taxon>
        <taxon>Bacilli</taxon>
        <taxon>Lactobacillales</taxon>
        <taxon>Lactobacillaceae</taxon>
        <taxon>Agrilactobacillus</taxon>
    </lineage>
</organism>
<keyword evidence="4" id="KW-0479">Metal-binding</keyword>
<name>X0PHK7_9LACO</name>
<dbReference type="InterPro" id="IPR020843">
    <property type="entry name" value="ER"/>
</dbReference>
<dbReference type="CDD" id="cd08298">
    <property type="entry name" value="CAD2"/>
    <property type="match status" value="1"/>
</dbReference>
<dbReference type="Gene3D" id="3.40.50.720">
    <property type="entry name" value="NAD(P)-binding Rossmann-like Domain"/>
    <property type="match status" value="1"/>
</dbReference>
<comment type="caution">
    <text evidence="12">The sequence shown here is derived from an EMBL/GenBank/DDBJ whole genome shotgun (WGS) entry which is preliminary data.</text>
</comment>
<proteinExistence type="inferred from homology"/>
<dbReference type="PANTHER" id="PTHR42940:SF8">
    <property type="entry name" value="VACUOLAR PROTEIN SORTING-ASSOCIATED PROTEIN 11"/>
    <property type="match status" value="1"/>
</dbReference>
<dbReference type="STRING" id="1423734.FC83_GL000970"/>
<evidence type="ECO:0000256" key="7">
    <source>
        <dbReference type="ARBA" id="ARBA00023027"/>
    </source>
</evidence>
<evidence type="ECO:0000256" key="6">
    <source>
        <dbReference type="ARBA" id="ARBA00023002"/>
    </source>
</evidence>
<dbReference type="PATRIC" id="fig|1423734.3.peg.984"/>
<comment type="catalytic activity">
    <reaction evidence="9">
        <text>a primary alcohol + NAD(+) = an aldehyde + NADH + H(+)</text>
        <dbReference type="Rhea" id="RHEA:10736"/>
        <dbReference type="ChEBI" id="CHEBI:15378"/>
        <dbReference type="ChEBI" id="CHEBI:15734"/>
        <dbReference type="ChEBI" id="CHEBI:17478"/>
        <dbReference type="ChEBI" id="CHEBI:57540"/>
        <dbReference type="ChEBI" id="CHEBI:57945"/>
        <dbReference type="EC" id="1.1.1.1"/>
    </reaction>
</comment>
<evidence type="ECO:0000313" key="13">
    <source>
        <dbReference type="Proteomes" id="UP000051236"/>
    </source>
</evidence>
<protein>
    <recommendedName>
        <fullName evidence="10">Probable alcohol dehydrogenase AdhA</fullName>
        <ecNumber evidence="3">1.1.1.1</ecNumber>
    </recommendedName>
</protein>
<comment type="similarity">
    <text evidence="2">Belongs to the zinc-containing alcohol dehydrogenase family.</text>
</comment>
<dbReference type="RefSeq" id="WP_035455561.1">
    <property type="nucleotide sequence ID" value="NZ_AZGA01000014.1"/>
</dbReference>
<evidence type="ECO:0000256" key="10">
    <source>
        <dbReference type="ARBA" id="ARBA00068251"/>
    </source>
</evidence>
<dbReference type="EC" id="1.1.1.1" evidence="3"/>
<evidence type="ECO:0000256" key="3">
    <source>
        <dbReference type="ARBA" id="ARBA00013190"/>
    </source>
</evidence>
<dbReference type="eggNOG" id="COG1064">
    <property type="taxonomic scope" value="Bacteria"/>
</dbReference>
<dbReference type="Pfam" id="PF08240">
    <property type="entry name" value="ADH_N"/>
    <property type="match status" value="1"/>
</dbReference>
<accession>X0PHK7</accession>
<evidence type="ECO:0000256" key="1">
    <source>
        <dbReference type="ARBA" id="ARBA00001947"/>
    </source>
</evidence>
<keyword evidence="6" id="KW-0560">Oxidoreductase</keyword>
<evidence type="ECO:0000256" key="5">
    <source>
        <dbReference type="ARBA" id="ARBA00022833"/>
    </source>
</evidence>
<gene>
    <name evidence="12" type="ORF">FC83_GL000970</name>
</gene>
<comment type="catalytic activity">
    <reaction evidence="8">
        <text>a secondary alcohol + NAD(+) = a ketone + NADH + H(+)</text>
        <dbReference type="Rhea" id="RHEA:10740"/>
        <dbReference type="ChEBI" id="CHEBI:15378"/>
        <dbReference type="ChEBI" id="CHEBI:17087"/>
        <dbReference type="ChEBI" id="CHEBI:35681"/>
        <dbReference type="ChEBI" id="CHEBI:57540"/>
        <dbReference type="ChEBI" id="CHEBI:57945"/>
        <dbReference type="EC" id="1.1.1.1"/>
    </reaction>
</comment>
<dbReference type="SUPFAM" id="SSF50129">
    <property type="entry name" value="GroES-like"/>
    <property type="match status" value="1"/>
</dbReference>
<dbReference type="InterPro" id="IPR011032">
    <property type="entry name" value="GroES-like_sf"/>
</dbReference>
<keyword evidence="5" id="KW-0862">Zinc</keyword>
<dbReference type="AlphaFoldDB" id="X0PHK7"/>
<dbReference type="NCBIfam" id="TIGR02822">
    <property type="entry name" value="adh_fam_2"/>
    <property type="match status" value="1"/>
</dbReference>
<reference evidence="12 13" key="1">
    <citation type="journal article" date="2015" name="Genome Announc.">
        <title>Expanding the biotechnology potential of lactobacilli through comparative genomics of 213 strains and associated genera.</title>
        <authorList>
            <person name="Sun Z."/>
            <person name="Harris H.M."/>
            <person name="McCann A."/>
            <person name="Guo C."/>
            <person name="Argimon S."/>
            <person name="Zhang W."/>
            <person name="Yang X."/>
            <person name="Jeffery I.B."/>
            <person name="Cooney J.C."/>
            <person name="Kagawa T.F."/>
            <person name="Liu W."/>
            <person name="Song Y."/>
            <person name="Salvetti E."/>
            <person name="Wrobel A."/>
            <person name="Rasinkangas P."/>
            <person name="Parkhill J."/>
            <person name="Rea M.C."/>
            <person name="O'Sullivan O."/>
            <person name="Ritari J."/>
            <person name="Douillard F.P."/>
            <person name="Paul Ross R."/>
            <person name="Yang R."/>
            <person name="Briner A.E."/>
            <person name="Felis G.E."/>
            <person name="de Vos W.M."/>
            <person name="Barrangou R."/>
            <person name="Klaenhammer T.R."/>
            <person name="Caufield P.W."/>
            <person name="Cui Y."/>
            <person name="Zhang H."/>
            <person name="O'Toole P.W."/>
        </authorList>
    </citation>
    <scope>NUCLEOTIDE SEQUENCE [LARGE SCALE GENOMIC DNA]</scope>
    <source>
        <strain evidence="12 13">DSM 18527</strain>
    </source>
</reference>
<dbReference type="GO" id="GO:0004022">
    <property type="term" value="F:alcohol dehydrogenase (NAD+) activity"/>
    <property type="evidence" value="ECO:0007669"/>
    <property type="project" value="UniProtKB-EC"/>
</dbReference>
<dbReference type="InterPro" id="IPR036291">
    <property type="entry name" value="NAD(P)-bd_dom_sf"/>
</dbReference>
<dbReference type="SMART" id="SM00829">
    <property type="entry name" value="PKS_ER"/>
    <property type="match status" value="1"/>
</dbReference>
<evidence type="ECO:0000256" key="9">
    <source>
        <dbReference type="ARBA" id="ARBA00049243"/>
    </source>
</evidence>
<dbReference type="GO" id="GO:0046872">
    <property type="term" value="F:metal ion binding"/>
    <property type="evidence" value="ECO:0007669"/>
    <property type="project" value="UniProtKB-KW"/>
</dbReference>
<evidence type="ECO:0000256" key="2">
    <source>
        <dbReference type="ARBA" id="ARBA00008072"/>
    </source>
</evidence>
<dbReference type="FunFam" id="3.40.50.720:FF:000275">
    <property type="entry name" value="Alcohol dehydrogenase AdhA"/>
    <property type="match status" value="1"/>
</dbReference>
<evidence type="ECO:0000256" key="4">
    <source>
        <dbReference type="ARBA" id="ARBA00022723"/>
    </source>
</evidence>
<evidence type="ECO:0000313" key="12">
    <source>
        <dbReference type="EMBL" id="KRM35572.1"/>
    </source>
</evidence>
<dbReference type="EMBL" id="AZGA01000014">
    <property type="protein sequence ID" value="KRM35572.1"/>
    <property type="molecule type" value="Genomic_DNA"/>
</dbReference>
<dbReference type="SUPFAM" id="SSF51735">
    <property type="entry name" value="NAD(P)-binding Rossmann-fold domains"/>
    <property type="match status" value="1"/>
</dbReference>
<dbReference type="InterPro" id="IPR013154">
    <property type="entry name" value="ADH-like_N"/>
</dbReference>
<keyword evidence="7" id="KW-0520">NAD</keyword>
<sequence>MVTNTTNQHQQQFTNLPTTMKAWEVVQPGPINGAKAPLRFTTRAVPQPKRGEVLVKILACGVCHTDLHVAEGDLAVHRPHVIPGHEIVGRVVAFGPETSRFKLGDRIGIPWLRWTCGVCKYCRAGRENLCPHSLYTGWDHDGGYAEYETVPEGFAYRIPTQFSNTEAAPLLCAGIIGYRAFRRANIPAGGRLGLYGFGGSAHITAQIALAQGIEVHVMTRGKDARKFALKLGATSAQGAYDLPPVPLDSAIIFAPVGDIVPKALEGLAPGGTLAMAGIHMTDVPPLNYQNDLFHEKMLTSVESNTRRDGEEFLTLADRLHIHPEIHEYPLDKALDALKYVAKGDIQGACVLKISSDD</sequence>